<name>A0A918GEB5_9PSEU</name>
<evidence type="ECO:0000313" key="4">
    <source>
        <dbReference type="Proteomes" id="UP000660680"/>
    </source>
</evidence>
<dbReference type="InterPro" id="IPR010982">
    <property type="entry name" value="Lambda_DNA-bd_dom_sf"/>
</dbReference>
<dbReference type="Proteomes" id="UP000660680">
    <property type="component" value="Unassembled WGS sequence"/>
</dbReference>
<evidence type="ECO:0000313" key="3">
    <source>
        <dbReference type="EMBL" id="GGS31591.1"/>
    </source>
</evidence>
<dbReference type="InterPro" id="IPR001387">
    <property type="entry name" value="Cro/C1-type_HTH"/>
</dbReference>
<accession>A0A918GEB5</accession>
<dbReference type="PROSITE" id="PS50943">
    <property type="entry name" value="HTH_CROC1"/>
    <property type="match status" value="1"/>
</dbReference>
<evidence type="ECO:0000259" key="2">
    <source>
        <dbReference type="PROSITE" id="PS50943"/>
    </source>
</evidence>
<comment type="caution">
    <text evidence="3">The sequence shown here is derived from an EMBL/GenBank/DDBJ whole genome shotgun (WGS) entry which is preliminary data.</text>
</comment>
<dbReference type="EMBL" id="BMRB01000002">
    <property type="protein sequence ID" value="GGS31591.1"/>
    <property type="molecule type" value="Genomic_DNA"/>
</dbReference>
<dbReference type="CDD" id="cd00093">
    <property type="entry name" value="HTH_XRE"/>
    <property type="match status" value="1"/>
</dbReference>
<proteinExistence type="predicted"/>
<feature type="domain" description="HTH cro/C1-type" evidence="2">
    <location>
        <begin position="72"/>
        <end position="115"/>
    </location>
</feature>
<feature type="region of interest" description="Disordered" evidence="1">
    <location>
        <begin position="16"/>
        <end position="47"/>
    </location>
</feature>
<protein>
    <recommendedName>
        <fullName evidence="2">HTH cro/C1-type domain-containing protein</fullName>
    </recommendedName>
</protein>
<reference evidence="3" key="2">
    <citation type="submission" date="2020-09" db="EMBL/GenBank/DDBJ databases">
        <authorList>
            <person name="Sun Q."/>
            <person name="Ohkuma M."/>
        </authorList>
    </citation>
    <scope>NUCLEOTIDE SEQUENCE</scope>
    <source>
        <strain evidence="3">JCM 3276</strain>
    </source>
</reference>
<reference evidence="3" key="1">
    <citation type="journal article" date="2014" name="Int. J. Syst. Evol. Microbiol.">
        <title>Complete genome sequence of Corynebacterium casei LMG S-19264T (=DSM 44701T), isolated from a smear-ripened cheese.</title>
        <authorList>
            <consortium name="US DOE Joint Genome Institute (JGI-PGF)"/>
            <person name="Walter F."/>
            <person name="Albersmeier A."/>
            <person name="Kalinowski J."/>
            <person name="Ruckert C."/>
        </authorList>
    </citation>
    <scope>NUCLEOTIDE SEQUENCE</scope>
    <source>
        <strain evidence="3">JCM 3276</strain>
    </source>
</reference>
<dbReference type="GO" id="GO:0003677">
    <property type="term" value="F:DNA binding"/>
    <property type="evidence" value="ECO:0007669"/>
    <property type="project" value="InterPro"/>
</dbReference>
<sequence length="178" mass="19178">MAAIFPAEAMTVLRHGPVVGGVPPDQIKTDTEGERESEPSVTETGGGPTLAAKLNTLFASIRPDAERQYTNKEVACAVGCTPVMIGYLRSGQRDNPSINLLRSLEAFFGVPHGYLYLDDPGLTRRVDDQLAMLDRMMATGVMRIAQRASMVSAEGLAAVTKMLDAVIELERARGERDG</sequence>
<evidence type="ECO:0000256" key="1">
    <source>
        <dbReference type="SAM" id="MobiDB-lite"/>
    </source>
</evidence>
<dbReference type="SUPFAM" id="SSF47413">
    <property type="entry name" value="lambda repressor-like DNA-binding domains"/>
    <property type="match status" value="1"/>
</dbReference>
<gene>
    <name evidence="3" type="ORF">GCM10010171_26840</name>
</gene>
<dbReference type="AlphaFoldDB" id="A0A918GEB5"/>
<dbReference type="Gene3D" id="1.10.260.40">
    <property type="entry name" value="lambda repressor-like DNA-binding domains"/>
    <property type="match status" value="1"/>
</dbReference>
<keyword evidence="4" id="KW-1185">Reference proteome</keyword>
<organism evidence="3 4">
    <name type="scientific">Actinokineospora fastidiosa</name>
    <dbReference type="NCBI Taxonomy" id="1816"/>
    <lineage>
        <taxon>Bacteria</taxon>
        <taxon>Bacillati</taxon>
        <taxon>Actinomycetota</taxon>
        <taxon>Actinomycetes</taxon>
        <taxon>Pseudonocardiales</taxon>
        <taxon>Pseudonocardiaceae</taxon>
        <taxon>Actinokineospora</taxon>
    </lineage>
</organism>
<feature type="compositionally biased region" description="Basic and acidic residues" evidence="1">
    <location>
        <begin position="27"/>
        <end position="38"/>
    </location>
</feature>